<dbReference type="InterPro" id="IPR005119">
    <property type="entry name" value="LysR_subst-bd"/>
</dbReference>
<keyword evidence="2" id="KW-0805">Transcription regulation</keyword>
<dbReference type="InterPro" id="IPR050950">
    <property type="entry name" value="HTH-type_LysR_regulators"/>
</dbReference>
<dbReference type="Gene3D" id="3.40.190.290">
    <property type="match status" value="1"/>
</dbReference>
<feature type="domain" description="HTH lysR-type" evidence="5">
    <location>
        <begin position="1"/>
        <end position="58"/>
    </location>
</feature>
<dbReference type="PANTHER" id="PTHR30419">
    <property type="entry name" value="HTH-TYPE TRANSCRIPTIONAL REGULATOR YBHD"/>
    <property type="match status" value="1"/>
</dbReference>
<dbReference type="SUPFAM" id="SSF46785">
    <property type="entry name" value="Winged helix' DNA-binding domain"/>
    <property type="match status" value="1"/>
</dbReference>
<dbReference type="PRINTS" id="PR00039">
    <property type="entry name" value="HTHLYSR"/>
</dbReference>
<evidence type="ECO:0000256" key="3">
    <source>
        <dbReference type="ARBA" id="ARBA00023125"/>
    </source>
</evidence>
<reference evidence="6 7" key="1">
    <citation type="submission" date="2021-10" db="EMBL/GenBank/DDBJ databases">
        <title>Collection of gut derived symbiotic bacterial strains cultured from healthy donors.</title>
        <authorList>
            <person name="Lin H."/>
            <person name="Littmann E."/>
            <person name="Claire K."/>
            <person name="Pamer E."/>
        </authorList>
    </citation>
    <scope>NUCLEOTIDE SEQUENCE [LARGE SCALE GENOMIC DNA]</scope>
    <source>
        <strain evidence="6 7">MSK.17.68</strain>
    </source>
</reference>
<dbReference type="Proteomes" id="UP001299409">
    <property type="component" value="Unassembled WGS sequence"/>
</dbReference>
<dbReference type="Gene3D" id="1.10.10.10">
    <property type="entry name" value="Winged helix-like DNA-binding domain superfamily/Winged helix DNA-binding domain"/>
    <property type="match status" value="1"/>
</dbReference>
<dbReference type="SUPFAM" id="SSF53850">
    <property type="entry name" value="Periplasmic binding protein-like II"/>
    <property type="match status" value="1"/>
</dbReference>
<sequence>MDVKQLQYFVVSVDMGSFHSAAEALITTQPNVSKIVKSLEDELNMTLLNRTRSGVIITPQGERIYAYAIEVLKNINMINEFKKGQEIETLSISSVPSNTLSFYLSQFYNINKQEKGIQIDFFETNVQNVIRRVHARKSELGFVYISKRSMSAFRQQIKSKGLEYHELTKAPLYLFVGKNSPLYRKKSVNETALKDIKLIQYHEKQFSLYNHLGHIKEDVIYNGENMSISYTNSDSFLTQLIKNTEYGCIGSSFVKNQYHELGIKAIPITSCEKSISFGYIRRKKDEISDLAKSLILYFDDIKRF</sequence>
<evidence type="ECO:0000313" key="7">
    <source>
        <dbReference type="Proteomes" id="UP001299409"/>
    </source>
</evidence>
<keyword evidence="4" id="KW-0804">Transcription</keyword>
<comment type="caution">
    <text evidence="6">The sequence shown here is derived from an EMBL/GenBank/DDBJ whole genome shotgun (WGS) entry which is preliminary data.</text>
</comment>
<name>A0ABS8D0S5_9FIRM</name>
<proteinExistence type="inferred from homology"/>
<dbReference type="Pfam" id="PF00126">
    <property type="entry name" value="HTH_1"/>
    <property type="match status" value="1"/>
</dbReference>
<dbReference type="InterPro" id="IPR036390">
    <property type="entry name" value="WH_DNA-bd_sf"/>
</dbReference>
<evidence type="ECO:0000313" key="6">
    <source>
        <dbReference type="EMBL" id="MCB5447325.1"/>
    </source>
</evidence>
<dbReference type="EMBL" id="JAJBMB010000020">
    <property type="protein sequence ID" value="MCB5447325.1"/>
    <property type="molecule type" value="Genomic_DNA"/>
</dbReference>
<gene>
    <name evidence="6" type="ORF">LIP50_14050</name>
</gene>
<comment type="similarity">
    <text evidence="1">Belongs to the LysR transcriptional regulatory family.</text>
</comment>
<dbReference type="Pfam" id="PF03466">
    <property type="entry name" value="LysR_substrate"/>
    <property type="match status" value="1"/>
</dbReference>
<keyword evidence="7" id="KW-1185">Reference proteome</keyword>
<dbReference type="CDD" id="cd05466">
    <property type="entry name" value="PBP2_LTTR_substrate"/>
    <property type="match status" value="1"/>
</dbReference>
<dbReference type="PROSITE" id="PS50931">
    <property type="entry name" value="HTH_LYSR"/>
    <property type="match status" value="1"/>
</dbReference>
<protein>
    <submittedName>
        <fullName evidence="6">LysR family transcriptional regulator</fullName>
    </submittedName>
</protein>
<dbReference type="InterPro" id="IPR036388">
    <property type="entry name" value="WH-like_DNA-bd_sf"/>
</dbReference>
<evidence type="ECO:0000259" key="5">
    <source>
        <dbReference type="PROSITE" id="PS50931"/>
    </source>
</evidence>
<accession>A0ABS8D0S5</accession>
<organism evidence="6 7">
    <name type="scientific">Intestinibacter bartlettii</name>
    <dbReference type="NCBI Taxonomy" id="261299"/>
    <lineage>
        <taxon>Bacteria</taxon>
        <taxon>Bacillati</taxon>
        <taxon>Bacillota</taxon>
        <taxon>Clostridia</taxon>
        <taxon>Peptostreptococcales</taxon>
        <taxon>Peptostreptococcaceae</taxon>
        <taxon>Intestinibacter</taxon>
    </lineage>
</organism>
<keyword evidence="3" id="KW-0238">DNA-binding</keyword>
<evidence type="ECO:0000256" key="4">
    <source>
        <dbReference type="ARBA" id="ARBA00023163"/>
    </source>
</evidence>
<dbReference type="RefSeq" id="WP_226915394.1">
    <property type="nucleotide sequence ID" value="NZ_BAABXU010000001.1"/>
</dbReference>
<dbReference type="InterPro" id="IPR000847">
    <property type="entry name" value="LysR_HTH_N"/>
</dbReference>
<evidence type="ECO:0000256" key="1">
    <source>
        <dbReference type="ARBA" id="ARBA00009437"/>
    </source>
</evidence>
<evidence type="ECO:0000256" key="2">
    <source>
        <dbReference type="ARBA" id="ARBA00023015"/>
    </source>
</evidence>
<dbReference type="PANTHER" id="PTHR30419:SF8">
    <property type="entry name" value="NITROGEN ASSIMILATION TRANSCRIPTIONAL ACTIVATOR-RELATED"/>
    <property type="match status" value="1"/>
</dbReference>